<dbReference type="InterPro" id="IPR036188">
    <property type="entry name" value="FAD/NAD-bd_sf"/>
</dbReference>
<dbReference type="AlphaFoldDB" id="I0HAN2"/>
<proteinExistence type="predicted"/>
<protein>
    <recommendedName>
        <fullName evidence="1">Styrene monooxygenase StyA putative substrate binding domain-containing protein</fullName>
    </recommendedName>
</protein>
<dbReference type="SUPFAM" id="SSF51905">
    <property type="entry name" value="FAD/NAD(P)-binding domain"/>
    <property type="match status" value="1"/>
</dbReference>
<dbReference type="KEGG" id="ams:AMIS_48490"/>
<evidence type="ECO:0000313" key="3">
    <source>
        <dbReference type="Proteomes" id="UP000007882"/>
    </source>
</evidence>
<dbReference type="HOGENOM" id="CLU_033694_0_0_11"/>
<evidence type="ECO:0000313" key="2">
    <source>
        <dbReference type="EMBL" id="BAL90069.1"/>
    </source>
</evidence>
<sequence>MTDLTTGRHSLRNVLIVGAGQAGLQLALSLAAEGYRVTLMSARTPGEIRDGAPTSTQAMFDPALETERAYGLNHWDRLAPPIHGLHVQLAAPPGNLALQFTAPLERPASSVDQRIKMVGWLADAERAGVEVVYQPVSPGYLDALAPRFDLTIVAAGRGDLIELFGRDPERSPYDQPQRALSVAYVHGLAPEQAWPQPHVEFHAIPGFGELFVIPSLTRTGPCDILFWEAVPGGPLDVFGTKSGEELLDLSLSLVKENLPWFAERCAAVRLTDDRATIEGRFTPTVRTPVAHLPSGGLVLGIGDVVISNDPITGQGANTAAKAAQHYLQAILRRGDEAFDEQWMTATFESFWSAHARAVTLWTNGMLQPLPPHAQRILGAAAAIPAVARRFAHGFTDPNDLLTWFSDPSSAETYLQAVTRAE</sequence>
<dbReference type="InterPro" id="IPR041654">
    <property type="entry name" value="StyA_sbd"/>
</dbReference>
<feature type="domain" description="Styrene monooxygenase StyA putative substrate binding" evidence="1">
    <location>
        <begin position="156"/>
        <end position="264"/>
    </location>
</feature>
<organism evidence="2 3">
    <name type="scientific">Actinoplanes missouriensis (strain ATCC 14538 / DSM 43046 / CBS 188.64 / JCM 3121 / NBRC 102363 / NCIMB 12654 / NRRL B-3342 / UNCC 431)</name>
    <dbReference type="NCBI Taxonomy" id="512565"/>
    <lineage>
        <taxon>Bacteria</taxon>
        <taxon>Bacillati</taxon>
        <taxon>Actinomycetota</taxon>
        <taxon>Actinomycetes</taxon>
        <taxon>Micromonosporales</taxon>
        <taxon>Micromonosporaceae</taxon>
        <taxon>Actinoplanes</taxon>
    </lineage>
</organism>
<dbReference type="STRING" id="512565.AMIS_48490"/>
<dbReference type="Gene3D" id="3.50.50.60">
    <property type="entry name" value="FAD/NAD(P)-binding domain"/>
    <property type="match status" value="3"/>
</dbReference>
<accession>I0HAN2</accession>
<dbReference type="EMBL" id="AP012319">
    <property type="protein sequence ID" value="BAL90069.1"/>
    <property type="molecule type" value="Genomic_DNA"/>
</dbReference>
<evidence type="ECO:0000259" key="1">
    <source>
        <dbReference type="Pfam" id="PF17885"/>
    </source>
</evidence>
<dbReference type="eggNOG" id="COG0654">
    <property type="taxonomic scope" value="Bacteria"/>
</dbReference>
<gene>
    <name evidence="2" type="ordered locus">AMIS_48490</name>
</gene>
<dbReference type="Proteomes" id="UP000007882">
    <property type="component" value="Chromosome"/>
</dbReference>
<dbReference type="PATRIC" id="fig|512565.3.peg.4836"/>
<reference evidence="2 3" key="1">
    <citation type="submission" date="2012-02" db="EMBL/GenBank/DDBJ databases">
        <title>Complete genome sequence of Actinoplanes missouriensis 431 (= NBRC 102363).</title>
        <authorList>
            <person name="Ohnishi Y."/>
            <person name="Ishikawa J."/>
            <person name="Sekine M."/>
            <person name="Hosoyama A."/>
            <person name="Harada T."/>
            <person name="Narita H."/>
            <person name="Hata T."/>
            <person name="Konno Y."/>
            <person name="Tutikane K."/>
            <person name="Fujita N."/>
            <person name="Horinouchi S."/>
            <person name="Hayakawa M."/>
        </authorList>
    </citation>
    <scope>NUCLEOTIDE SEQUENCE [LARGE SCALE GENOMIC DNA]</scope>
    <source>
        <strain evidence="3">ATCC 14538 / DSM 43046 / CBS 188.64 / JCM 3121 / NBRC 102363 / NCIMB 12654 / NRRL B-3342 / UNCC 431</strain>
    </source>
</reference>
<name>I0HAN2_ACTM4</name>
<keyword evidence="3" id="KW-1185">Reference proteome</keyword>
<dbReference type="Pfam" id="PF17885">
    <property type="entry name" value="Smoa_sbd"/>
    <property type="match status" value="1"/>
</dbReference>
<dbReference type="PRINTS" id="PR00420">
    <property type="entry name" value="RNGMNOXGNASE"/>
</dbReference>